<reference evidence="2 3" key="1">
    <citation type="submission" date="2023-07" db="EMBL/GenBank/DDBJ databases">
        <title>Genomic Encyclopedia of Type Strains, Phase IV (KMG-IV): sequencing the most valuable type-strain genomes for metagenomic binning, comparative biology and taxonomic classification.</title>
        <authorList>
            <person name="Goeker M."/>
        </authorList>
    </citation>
    <scope>NUCLEOTIDE SEQUENCE [LARGE SCALE GENOMIC DNA]</scope>
    <source>
        <strain evidence="2 3">DSM 19922</strain>
    </source>
</reference>
<keyword evidence="3" id="KW-1185">Reference proteome</keyword>
<proteinExistence type="predicted"/>
<gene>
    <name evidence="2" type="ORF">QO018_004146</name>
</gene>
<evidence type="ECO:0000256" key="1">
    <source>
        <dbReference type="SAM" id="MobiDB-lite"/>
    </source>
</evidence>
<feature type="region of interest" description="Disordered" evidence="1">
    <location>
        <begin position="1"/>
        <end position="44"/>
    </location>
</feature>
<protein>
    <submittedName>
        <fullName evidence="2">Uncharacterized protein</fullName>
    </submittedName>
</protein>
<name>A0ABU0MP74_9PROT</name>
<dbReference type="Proteomes" id="UP001244552">
    <property type="component" value="Unassembled WGS sequence"/>
</dbReference>
<accession>A0ABU0MP74</accession>
<organism evidence="2 3">
    <name type="scientific">Azospirillum picis</name>
    <dbReference type="NCBI Taxonomy" id="488438"/>
    <lineage>
        <taxon>Bacteria</taxon>
        <taxon>Pseudomonadati</taxon>
        <taxon>Pseudomonadota</taxon>
        <taxon>Alphaproteobacteria</taxon>
        <taxon>Rhodospirillales</taxon>
        <taxon>Azospirillaceae</taxon>
        <taxon>Azospirillum</taxon>
    </lineage>
</organism>
<comment type="caution">
    <text evidence="2">The sequence shown here is derived from an EMBL/GenBank/DDBJ whole genome shotgun (WGS) entry which is preliminary data.</text>
</comment>
<evidence type="ECO:0000313" key="3">
    <source>
        <dbReference type="Proteomes" id="UP001244552"/>
    </source>
</evidence>
<dbReference type="EMBL" id="JAUSVU010000017">
    <property type="protein sequence ID" value="MDQ0535268.1"/>
    <property type="molecule type" value="Genomic_DNA"/>
</dbReference>
<sequence>MRFRASVYKVGESHGQSSSRPKRSRFSFTYRDTNESHPAPPGIPALTAMPALVEHRHHSGPLLTQMPLKQAFTLESPCRPLWLAVARHSLMASVDAAERRVRMIPGG</sequence>
<evidence type="ECO:0000313" key="2">
    <source>
        <dbReference type="EMBL" id="MDQ0535268.1"/>
    </source>
</evidence>